<reference evidence="2 3" key="1">
    <citation type="submission" date="2008-09" db="EMBL/GenBank/DDBJ databases">
        <authorList>
            <person name="Fulton L."/>
            <person name="Clifton S."/>
            <person name="Fulton B."/>
            <person name="Xu J."/>
            <person name="Minx P."/>
            <person name="Pepin K.H."/>
            <person name="Johnson M."/>
            <person name="Thiruvilangam P."/>
            <person name="Bhonagiri V."/>
            <person name="Nash W.E."/>
            <person name="Mardis E.R."/>
            <person name="Wilson R.K."/>
        </authorList>
    </citation>
    <scope>NUCLEOTIDE SEQUENCE [LARGE SCALE GENOMIC DNA]</scope>
    <source>
        <strain evidence="2 3">DSM 13275</strain>
    </source>
</reference>
<proteinExistence type="predicted"/>
<dbReference type="OrthoDB" id="3239593at2"/>
<comment type="caution">
    <text evidence="2">The sequence shown here is derived from an EMBL/GenBank/DDBJ whole genome shotgun (WGS) entry which is preliminary data.</text>
</comment>
<evidence type="ECO:0000313" key="3">
    <source>
        <dbReference type="Proteomes" id="UP000003178"/>
    </source>
</evidence>
<dbReference type="PIRSF" id="PIRSF029172">
    <property type="entry name" value="UCP029172_ABC_sbc_YnjB"/>
    <property type="match status" value="1"/>
</dbReference>
<dbReference type="Proteomes" id="UP000003178">
    <property type="component" value="Unassembled WGS sequence"/>
</dbReference>
<dbReference type="Pfam" id="PF13416">
    <property type="entry name" value="SBP_bac_8"/>
    <property type="match status" value="1"/>
</dbReference>
<accession>B6FXP2</accession>
<dbReference type="PANTHER" id="PTHR42779:SF1">
    <property type="entry name" value="PROTEIN YNJB"/>
    <property type="match status" value="1"/>
</dbReference>
<protein>
    <submittedName>
        <fullName evidence="2">ABC transporter, solute-binding protein</fullName>
    </submittedName>
</protein>
<keyword evidence="1" id="KW-0732">Signal</keyword>
<dbReference type="Gene3D" id="3.40.190.10">
    <property type="entry name" value="Periplasmic binding protein-like II"/>
    <property type="match status" value="2"/>
</dbReference>
<dbReference type="NCBIfam" id="NF008633">
    <property type="entry name" value="PRK11622.1"/>
    <property type="match status" value="1"/>
</dbReference>
<feature type="chain" id="PRO_5039177373" evidence="1">
    <location>
        <begin position="25"/>
        <end position="415"/>
    </location>
</feature>
<reference evidence="2 3" key="2">
    <citation type="submission" date="2008-10" db="EMBL/GenBank/DDBJ databases">
        <title>Draft genome sequence of Clostridium hiranonis (DSM 13275).</title>
        <authorList>
            <person name="Sudarsanam P."/>
            <person name="Ley R."/>
            <person name="Guruge J."/>
            <person name="Turnbaugh P.J."/>
            <person name="Mahowald M."/>
            <person name="Liep D."/>
            <person name="Gordon J."/>
        </authorList>
    </citation>
    <scope>NUCLEOTIDE SEQUENCE [LARGE SCALE GENOMIC DNA]</scope>
    <source>
        <strain evidence="2 3">DSM 13275</strain>
    </source>
</reference>
<dbReference type="eggNOG" id="COG4134">
    <property type="taxonomic scope" value="Bacteria"/>
</dbReference>
<dbReference type="SUPFAM" id="SSF53850">
    <property type="entry name" value="Periplasmic binding protein-like II"/>
    <property type="match status" value="1"/>
</dbReference>
<dbReference type="PROSITE" id="PS51257">
    <property type="entry name" value="PROKAR_LIPOPROTEIN"/>
    <property type="match status" value="1"/>
</dbReference>
<dbReference type="EMBL" id="ABWP01000025">
    <property type="protein sequence ID" value="EEA85691.1"/>
    <property type="molecule type" value="Genomic_DNA"/>
</dbReference>
<dbReference type="AlphaFoldDB" id="B6FXP2"/>
<evidence type="ECO:0000256" key="1">
    <source>
        <dbReference type="SAM" id="SignalP"/>
    </source>
</evidence>
<feature type="signal peptide" evidence="1">
    <location>
        <begin position="1"/>
        <end position="24"/>
    </location>
</feature>
<dbReference type="InterPro" id="IPR027020">
    <property type="entry name" value="YnjB"/>
</dbReference>
<dbReference type="RefSeq" id="WP_006441115.1">
    <property type="nucleotide sequence ID" value="NZ_DS995684.1"/>
</dbReference>
<keyword evidence="3" id="KW-1185">Reference proteome</keyword>
<sequence>MKFAKKLSAIVLSAALLLTGCSSGGNQKESSTEDKYTKMSYEEALKEAEGTTVTFYGWGGSDQTNNYIDKYIAPKLKKEHNITVKRVGMNIDEILNNLQNSVQANEEKGNIDVIWINGENFYTAKENNLLFGPFTEKLPNFEKYVNGDADDTKLDFGYPTDGYEAPFGKAQVVMEYNSDKVKPIKNADELLEAAKANPGKFTYPALPDFTGSAFVRNIIYEKVGYDKLKDIDPTDEEAVREAIKPAMDYLKELKPYLWKKGETYPTDSTQQDNMFADGSLYFNVSYNPNHASSLISNGTYPESTKTCVFDKGTIGNTHFLAIAKNAPNKAGSMVVINEILGFESQMEKYKPEVWGDLPVLDNEKLSEEQKATLDSVEIGPATLLQSELLSKRQPELPSAIVPVIEKIWTEEIPGK</sequence>
<dbReference type="InterPro" id="IPR006059">
    <property type="entry name" value="SBP"/>
</dbReference>
<organism evidence="2 3">
    <name type="scientific">Peptacetobacter hiranonis (strain DSM 13275 / JCM 10541 / KCTC 15199 / TO-931)</name>
    <name type="common">Clostridium hiranonis</name>
    <dbReference type="NCBI Taxonomy" id="500633"/>
    <lineage>
        <taxon>Bacteria</taxon>
        <taxon>Bacillati</taxon>
        <taxon>Bacillota</taxon>
        <taxon>Clostridia</taxon>
        <taxon>Peptostreptococcales</taxon>
        <taxon>Peptostreptococcaceae</taxon>
        <taxon>Peptacetobacter</taxon>
    </lineage>
</organism>
<dbReference type="PANTHER" id="PTHR42779">
    <property type="entry name" value="PROTEIN YNJB"/>
    <property type="match status" value="1"/>
</dbReference>
<dbReference type="HOGENOM" id="CLU_045122_0_0_9"/>
<evidence type="ECO:0000313" key="2">
    <source>
        <dbReference type="EMBL" id="EEA85691.1"/>
    </source>
</evidence>
<gene>
    <name evidence="2" type="ORF">CLOHIR_00643</name>
</gene>
<name>B6FXP2_PEPHT</name>
<dbReference type="STRING" id="500633.CLOHIR_00643"/>